<protein>
    <submittedName>
        <fullName evidence="3">DUF2304 domain-containing protein</fullName>
    </submittedName>
</protein>
<dbReference type="EMBL" id="DXBY01000252">
    <property type="protein sequence ID" value="HIZ37015.1"/>
    <property type="molecule type" value="Genomic_DNA"/>
</dbReference>
<dbReference type="Proteomes" id="UP000824037">
    <property type="component" value="Unassembled WGS sequence"/>
</dbReference>
<evidence type="ECO:0000256" key="2">
    <source>
        <dbReference type="SAM" id="Phobius"/>
    </source>
</evidence>
<feature type="transmembrane region" description="Helical" evidence="2">
    <location>
        <begin position="33"/>
        <end position="55"/>
    </location>
</feature>
<proteinExistence type="predicted"/>
<accession>A0A9D2EGJ3</accession>
<evidence type="ECO:0000313" key="4">
    <source>
        <dbReference type="Proteomes" id="UP000824037"/>
    </source>
</evidence>
<sequence length="160" mass="17055">MWIQLLLLVGVALVTVLLTRSTADARHQAVRRVLLVLFALATALAILFPTILSRIARLVGVGRGTDLVLYLLVIAFLSFIATTFRRMKATDRRLTELTRELALTEARLERAGLPTAHHAGDGGAHPGTASAPTGAQQQADPPATTAPQPPAPDDREPGTP</sequence>
<feature type="region of interest" description="Disordered" evidence="1">
    <location>
        <begin position="115"/>
        <end position="160"/>
    </location>
</feature>
<keyword evidence="2" id="KW-1133">Transmembrane helix</keyword>
<feature type="transmembrane region" description="Helical" evidence="2">
    <location>
        <begin position="67"/>
        <end position="84"/>
    </location>
</feature>
<evidence type="ECO:0000256" key="1">
    <source>
        <dbReference type="SAM" id="MobiDB-lite"/>
    </source>
</evidence>
<reference evidence="3" key="2">
    <citation type="submission" date="2021-04" db="EMBL/GenBank/DDBJ databases">
        <authorList>
            <person name="Gilroy R."/>
        </authorList>
    </citation>
    <scope>NUCLEOTIDE SEQUENCE</scope>
    <source>
        <strain evidence="3">ChiGjej4B4-7305</strain>
    </source>
</reference>
<dbReference type="Pfam" id="PF10066">
    <property type="entry name" value="DUF2304"/>
    <property type="match status" value="1"/>
</dbReference>
<dbReference type="AlphaFoldDB" id="A0A9D2EGJ3"/>
<evidence type="ECO:0000313" key="3">
    <source>
        <dbReference type="EMBL" id="HIZ37015.1"/>
    </source>
</evidence>
<organism evidence="3 4">
    <name type="scientific">Candidatus Ruania gallistercoris</name>
    <dbReference type="NCBI Taxonomy" id="2838746"/>
    <lineage>
        <taxon>Bacteria</taxon>
        <taxon>Bacillati</taxon>
        <taxon>Actinomycetota</taxon>
        <taxon>Actinomycetes</taxon>
        <taxon>Micrococcales</taxon>
        <taxon>Ruaniaceae</taxon>
        <taxon>Ruania</taxon>
    </lineage>
</organism>
<reference evidence="3" key="1">
    <citation type="journal article" date="2021" name="PeerJ">
        <title>Extensive microbial diversity within the chicken gut microbiome revealed by metagenomics and culture.</title>
        <authorList>
            <person name="Gilroy R."/>
            <person name="Ravi A."/>
            <person name="Getino M."/>
            <person name="Pursley I."/>
            <person name="Horton D.L."/>
            <person name="Alikhan N.F."/>
            <person name="Baker D."/>
            <person name="Gharbi K."/>
            <person name="Hall N."/>
            <person name="Watson M."/>
            <person name="Adriaenssens E.M."/>
            <person name="Foster-Nyarko E."/>
            <person name="Jarju S."/>
            <person name="Secka A."/>
            <person name="Antonio M."/>
            <person name="Oren A."/>
            <person name="Chaudhuri R.R."/>
            <person name="La Ragione R."/>
            <person name="Hildebrand F."/>
            <person name="Pallen M.J."/>
        </authorList>
    </citation>
    <scope>NUCLEOTIDE SEQUENCE</scope>
    <source>
        <strain evidence="3">ChiGjej4B4-7305</strain>
    </source>
</reference>
<keyword evidence="2" id="KW-0812">Transmembrane</keyword>
<feature type="compositionally biased region" description="Low complexity" evidence="1">
    <location>
        <begin position="126"/>
        <end position="146"/>
    </location>
</feature>
<comment type="caution">
    <text evidence="3">The sequence shown here is derived from an EMBL/GenBank/DDBJ whole genome shotgun (WGS) entry which is preliminary data.</text>
</comment>
<name>A0A9D2EGJ3_9MICO</name>
<gene>
    <name evidence="3" type="ORF">H9815_14675</name>
</gene>
<dbReference type="InterPro" id="IPR019277">
    <property type="entry name" value="DUF2304"/>
</dbReference>
<keyword evidence="2" id="KW-0472">Membrane</keyword>